<reference evidence="1" key="1">
    <citation type="submission" date="2021-05" db="EMBL/GenBank/DDBJ databases">
        <authorList>
            <person name="Pan Q."/>
            <person name="Jouanno E."/>
            <person name="Zahm M."/>
            <person name="Klopp C."/>
            <person name="Cabau C."/>
            <person name="Louis A."/>
            <person name="Berthelot C."/>
            <person name="Parey E."/>
            <person name="Roest Crollius H."/>
            <person name="Montfort J."/>
            <person name="Robinson-Rechavi M."/>
            <person name="Bouchez O."/>
            <person name="Lampietro C."/>
            <person name="Lopez Roques C."/>
            <person name="Donnadieu C."/>
            <person name="Postlethwait J."/>
            <person name="Bobe J."/>
            <person name="Dillon D."/>
            <person name="Chandos A."/>
            <person name="von Hippel F."/>
            <person name="Guiguen Y."/>
        </authorList>
    </citation>
    <scope>NUCLEOTIDE SEQUENCE</scope>
    <source>
        <strain evidence="1">YG-Jan2019</strain>
    </source>
</reference>
<evidence type="ECO:0000313" key="1">
    <source>
        <dbReference type="EMBL" id="KAJ8003421.1"/>
    </source>
</evidence>
<sequence length="123" mass="13484">MGGVCALMRPLPGVIAGARPVVDLYALSQSRRDYRINFHIVYAVSVVTALSNCQENTKGTGKKRGYLNQAKQAGFQSGEYRLSILKNSAWVMPSVSQQDAEKLIRTLIFPPGAFKPNHCRGSN</sequence>
<keyword evidence="2" id="KW-1185">Reference proteome</keyword>
<organism evidence="1 2">
    <name type="scientific">Dallia pectoralis</name>
    <name type="common">Alaska blackfish</name>
    <dbReference type="NCBI Taxonomy" id="75939"/>
    <lineage>
        <taxon>Eukaryota</taxon>
        <taxon>Metazoa</taxon>
        <taxon>Chordata</taxon>
        <taxon>Craniata</taxon>
        <taxon>Vertebrata</taxon>
        <taxon>Euteleostomi</taxon>
        <taxon>Actinopterygii</taxon>
        <taxon>Neopterygii</taxon>
        <taxon>Teleostei</taxon>
        <taxon>Protacanthopterygii</taxon>
        <taxon>Esociformes</taxon>
        <taxon>Umbridae</taxon>
        <taxon>Dallia</taxon>
    </lineage>
</organism>
<proteinExistence type="predicted"/>
<name>A0ACC2GID5_DALPE</name>
<accession>A0ACC2GID5</accession>
<protein>
    <submittedName>
        <fullName evidence="1">Uncharacterized protein</fullName>
    </submittedName>
</protein>
<dbReference type="EMBL" id="CM055739">
    <property type="protein sequence ID" value="KAJ8003421.1"/>
    <property type="molecule type" value="Genomic_DNA"/>
</dbReference>
<evidence type="ECO:0000313" key="2">
    <source>
        <dbReference type="Proteomes" id="UP001157502"/>
    </source>
</evidence>
<comment type="caution">
    <text evidence="1">The sequence shown here is derived from an EMBL/GenBank/DDBJ whole genome shotgun (WGS) entry which is preliminary data.</text>
</comment>
<dbReference type="Proteomes" id="UP001157502">
    <property type="component" value="Chromosome 12"/>
</dbReference>
<gene>
    <name evidence="1" type="ORF">DPEC_G00148140</name>
</gene>